<protein>
    <submittedName>
        <fullName evidence="1">Uncharacterized protein</fullName>
    </submittedName>
</protein>
<dbReference type="Proteomes" id="UP000624701">
    <property type="component" value="Unassembled WGS sequence"/>
</dbReference>
<reference evidence="2" key="1">
    <citation type="journal article" date="2019" name="Int. J. Syst. Evol. Microbiol.">
        <title>The Global Catalogue of Microorganisms (GCM) 10K type strain sequencing project: providing services to taxonomists for standard genome sequencing and annotation.</title>
        <authorList>
            <consortium name="The Broad Institute Genomics Platform"/>
            <consortium name="The Broad Institute Genome Sequencing Center for Infectious Disease"/>
            <person name="Wu L."/>
            <person name="Ma J."/>
        </authorList>
    </citation>
    <scope>NUCLEOTIDE SEQUENCE [LARGE SCALE GENOMIC DNA]</scope>
    <source>
        <strain evidence="2">CCM 8681</strain>
    </source>
</reference>
<comment type="caution">
    <text evidence="1">The sequence shown here is derived from an EMBL/GenBank/DDBJ whole genome shotgun (WGS) entry which is preliminary data.</text>
</comment>
<sequence length="122" mass="13588">MLSSPLIAQSNTFNFSLSSDTLSIDNQIIEQDVTFIKDGNSLKFIQQVGTSTIEKSFTINSVEGDWDVENTIGNLTFSITYQTYNATFSLLGTSEGVHVELLVNQPNQTIDNFIFKDCSINY</sequence>
<gene>
    <name evidence="1" type="ORF">GCM10011444_28040</name>
</gene>
<name>A0ABQ2C184_9FLAO</name>
<dbReference type="EMBL" id="BMDQ01000007">
    <property type="protein sequence ID" value="GGI58495.1"/>
    <property type="molecule type" value="Genomic_DNA"/>
</dbReference>
<evidence type="ECO:0000313" key="2">
    <source>
        <dbReference type="Proteomes" id="UP000624701"/>
    </source>
</evidence>
<organism evidence="1 2">
    <name type="scientific">Winogradskyella haliclonae</name>
    <dbReference type="NCBI Taxonomy" id="2048558"/>
    <lineage>
        <taxon>Bacteria</taxon>
        <taxon>Pseudomonadati</taxon>
        <taxon>Bacteroidota</taxon>
        <taxon>Flavobacteriia</taxon>
        <taxon>Flavobacteriales</taxon>
        <taxon>Flavobacteriaceae</taxon>
        <taxon>Winogradskyella</taxon>
    </lineage>
</organism>
<proteinExistence type="predicted"/>
<keyword evidence="2" id="KW-1185">Reference proteome</keyword>
<accession>A0ABQ2C184</accession>
<evidence type="ECO:0000313" key="1">
    <source>
        <dbReference type="EMBL" id="GGI58495.1"/>
    </source>
</evidence>